<evidence type="ECO:0000256" key="7">
    <source>
        <dbReference type="ARBA" id="ARBA00023239"/>
    </source>
</evidence>
<dbReference type="FunFam" id="3.40.50.1100:FF:000118">
    <property type="entry name" value="Related to CYS4-cystathionine beta-synthase"/>
    <property type="match status" value="1"/>
</dbReference>
<evidence type="ECO:0000256" key="3">
    <source>
        <dbReference type="ARBA" id="ARBA00007103"/>
    </source>
</evidence>
<organism evidence="14 15">
    <name type="scientific">Pseudofrankia asymbiotica</name>
    <dbReference type="NCBI Taxonomy" id="1834516"/>
    <lineage>
        <taxon>Bacteria</taxon>
        <taxon>Bacillati</taxon>
        <taxon>Actinomycetota</taxon>
        <taxon>Actinomycetes</taxon>
        <taxon>Frankiales</taxon>
        <taxon>Frankiaceae</taxon>
        <taxon>Pseudofrankia</taxon>
    </lineage>
</organism>
<evidence type="ECO:0000256" key="4">
    <source>
        <dbReference type="ARBA" id="ARBA00012041"/>
    </source>
</evidence>
<keyword evidence="6 11" id="KW-0129">CBS domain</keyword>
<dbReference type="GO" id="GO:0005737">
    <property type="term" value="C:cytoplasm"/>
    <property type="evidence" value="ECO:0007669"/>
    <property type="project" value="InterPro"/>
</dbReference>
<dbReference type="SMART" id="SM00116">
    <property type="entry name" value="CBS"/>
    <property type="match status" value="2"/>
</dbReference>
<dbReference type="GO" id="GO:0019343">
    <property type="term" value="P:cysteine biosynthetic process via cystathionine"/>
    <property type="evidence" value="ECO:0007669"/>
    <property type="project" value="InterPro"/>
</dbReference>
<sequence>MVDQVIDLVGDTPLVRLTSMVEAAADLLAGARGEHRGAPRRGAEILGKLEYINPGGSVKDRIALAMVDAAERDGRLRPGGTIVEPTSGNTGVGLAMVAAIRGYRCVFTMPDKISEEKRAVLRAYGAEVVVCPTAVDPDDPRSYYSVAREITRKTPGAWSPDQYSNPDNPAAHRATTGPEIWRDTAGRVTHFVAGIGTGGTISGVGQYLKEVSGGRVQVIGADPEGSVYSGGSGRPYLVEGVGEDIWPATFDKTVVDRVEAVSDRDSFLMTRLLARRAGLLVGGSCGLAVVAALRLAGELDPDDLVVVLLPDSGRGYLSKIFNDEWMYDYGFLEPPSDEPVVAEVLATKRGERQPTVTRATGPAGGGRAAGQAGPPELVHVHPDETVGAAISYLREYNVSQMPVVRHEPPLRAAEVAGAVLERELLAAVFADRAAVDAPVSAHMSAPLPTIGAGEPLSTLVEALGGDDPAVLVLDNGNPVGILTRADLLSFLAAR</sequence>
<dbReference type="Pfam" id="PF00291">
    <property type="entry name" value="PALP"/>
    <property type="match status" value="1"/>
</dbReference>
<proteinExistence type="inferred from homology"/>
<protein>
    <recommendedName>
        <fullName evidence="8 10">Cystathionine beta-synthase</fullName>
        <ecNumber evidence="4 10">4.2.1.22</ecNumber>
    </recommendedName>
</protein>
<dbReference type="Proteomes" id="UP000188929">
    <property type="component" value="Unassembled WGS sequence"/>
</dbReference>
<dbReference type="Gene3D" id="3.10.580.10">
    <property type="entry name" value="CBS-domain"/>
    <property type="match status" value="1"/>
</dbReference>
<evidence type="ECO:0000256" key="9">
    <source>
        <dbReference type="ARBA" id="ARBA00047490"/>
    </source>
</evidence>
<evidence type="ECO:0000313" key="14">
    <source>
        <dbReference type="EMBL" id="ONH26152.1"/>
    </source>
</evidence>
<evidence type="ECO:0000256" key="2">
    <source>
        <dbReference type="ARBA" id="ARBA00005003"/>
    </source>
</evidence>
<feature type="region of interest" description="Disordered" evidence="12">
    <location>
        <begin position="355"/>
        <end position="374"/>
    </location>
</feature>
<dbReference type="OrthoDB" id="9805733at2"/>
<evidence type="ECO:0000259" key="13">
    <source>
        <dbReference type="PROSITE" id="PS51371"/>
    </source>
</evidence>
<dbReference type="PROSITE" id="PS51371">
    <property type="entry name" value="CBS"/>
    <property type="match status" value="2"/>
</dbReference>
<dbReference type="AlphaFoldDB" id="A0A1V2I7D1"/>
<dbReference type="Pfam" id="PF00571">
    <property type="entry name" value="CBS"/>
    <property type="match status" value="2"/>
</dbReference>
<dbReference type="InterPro" id="IPR001926">
    <property type="entry name" value="TrpB-like_PALP"/>
</dbReference>
<dbReference type="SUPFAM" id="SSF54631">
    <property type="entry name" value="CBS-domain pair"/>
    <property type="match status" value="1"/>
</dbReference>
<accession>A0A1V2I7D1</accession>
<evidence type="ECO:0000256" key="1">
    <source>
        <dbReference type="ARBA" id="ARBA00001933"/>
    </source>
</evidence>
<comment type="similarity">
    <text evidence="3">Belongs to the cysteine synthase/cystathionine beta-synthase family.</text>
</comment>
<comment type="cofactor">
    <cofactor evidence="1">
        <name>pyridoxal 5'-phosphate</name>
        <dbReference type="ChEBI" id="CHEBI:597326"/>
    </cofactor>
</comment>
<evidence type="ECO:0000256" key="6">
    <source>
        <dbReference type="ARBA" id="ARBA00023122"/>
    </source>
</evidence>
<dbReference type="EMBL" id="MOMC01000053">
    <property type="protein sequence ID" value="ONH26152.1"/>
    <property type="molecule type" value="Genomic_DNA"/>
</dbReference>
<dbReference type="GO" id="GO:0006535">
    <property type="term" value="P:cysteine biosynthetic process from serine"/>
    <property type="evidence" value="ECO:0007669"/>
    <property type="project" value="InterPro"/>
</dbReference>
<feature type="domain" description="CBS" evidence="13">
    <location>
        <begin position="443"/>
        <end position="494"/>
    </location>
</feature>
<feature type="domain" description="CBS" evidence="13">
    <location>
        <begin position="372"/>
        <end position="435"/>
    </location>
</feature>
<dbReference type="GO" id="GO:0016765">
    <property type="term" value="F:transferase activity, transferring alkyl or aryl (other than methyl) groups"/>
    <property type="evidence" value="ECO:0007669"/>
    <property type="project" value="UniProtKB-ARBA"/>
</dbReference>
<dbReference type="InterPro" id="IPR046342">
    <property type="entry name" value="CBS_dom_sf"/>
</dbReference>
<dbReference type="FunFam" id="3.40.50.1100:FF:000003">
    <property type="entry name" value="Cystathionine beta-synthase"/>
    <property type="match status" value="1"/>
</dbReference>
<dbReference type="GO" id="GO:0004122">
    <property type="term" value="F:cystathionine beta-synthase activity"/>
    <property type="evidence" value="ECO:0007669"/>
    <property type="project" value="UniProtKB-UniRule"/>
</dbReference>
<dbReference type="InterPro" id="IPR000644">
    <property type="entry name" value="CBS_dom"/>
</dbReference>
<feature type="region of interest" description="Disordered" evidence="12">
    <location>
        <begin position="155"/>
        <end position="175"/>
    </location>
</feature>
<evidence type="ECO:0000256" key="5">
    <source>
        <dbReference type="ARBA" id="ARBA00022898"/>
    </source>
</evidence>
<comment type="pathway">
    <text evidence="2">Amino-acid biosynthesis; L-cysteine biosynthesis; L-cysteine from L-homocysteine and L-serine: step 1/2.</text>
</comment>
<keyword evidence="5" id="KW-0663">Pyridoxal phosphate</keyword>
<evidence type="ECO:0000256" key="12">
    <source>
        <dbReference type="SAM" id="MobiDB-lite"/>
    </source>
</evidence>
<dbReference type="EC" id="4.2.1.22" evidence="4 10"/>
<reference evidence="15" key="1">
    <citation type="submission" date="2016-10" db="EMBL/GenBank/DDBJ databases">
        <title>Frankia sp. NRRL B-16386 Genome sequencing.</title>
        <authorList>
            <person name="Ghodhbane-Gtari F."/>
            <person name="Swanson E."/>
            <person name="Gueddou A."/>
            <person name="Hezbri K."/>
            <person name="Ktari K."/>
            <person name="Nouioui I."/>
            <person name="Morris K."/>
            <person name="Simpson S."/>
            <person name="Abebe-Akele F."/>
            <person name="Thomas K."/>
            <person name="Gtari M."/>
            <person name="Tisa L.S."/>
        </authorList>
    </citation>
    <scope>NUCLEOTIDE SEQUENCE [LARGE SCALE GENOMIC DNA]</scope>
    <source>
        <strain evidence="15">NRRL B-16386</strain>
    </source>
</reference>
<dbReference type="PROSITE" id="PS00901">
    <property type="entry name" value="CYS_SYNTHASE"/>
    <property type="match status" value="1"/>
</dbReference>
<dbReference type="InterPro" id="IPR050214">
    <property type="entry name" value="Cys_Synth/Cystath_Beta-Synth"/>
</dbReference>
<keyword evidence="7" id="KW-0456">Lyase</keyword>
<comment type="caution">
    <text evidence="14">The sequence shown here is derived from an EMBL/GenBank/DDBJ whole genome shotgun (WGS) entry which is preliminary data.</text>
</comment>
<comment type="catalytic activity">
    <reaction evidence="9">
        <text>L-homocysteine + L-serine = L,L-cystathionine + H2O</text>
        <dbReference type="Rhea" id="RHEA:10112"/>
        <dbReference type="ChEBI" id="CHEBI:15377"/>
        <dbReference type="ChEBI" id="CHEBI:33384"/>
        <dbReference type="ChEBI" id="CHEBI:58161"/>
        <dbReference type="ChEBI" id="CHEBI:58199"/>
        <dbReference type="EC" id="4.2.1.22"/>
    </reaction>
</comment>
<gene>
    <name evidence="14" type="ORF">BL253_25445</name>
</gene>
<dbReference type="InterPro" id="IPR036052">
    <property type="entry name" value="TrpB-like_PALP_sf"/>
</dbReference>
<dbReference type="PANTHER" id="PTHR10314">
    <property type="entry name" value="CYSTATHIONINE BETA-SYNTHASE"/>
    <property type="match status" value="1"/>
</dbReference>
<evidence type="ECO:0000313" key="15">
    <source>
        <dbReference type="Proteomes" id="UP000188929"/>
    </source>
</evidence>
<dbReference type="SUPFAM" id="SSF53686">
    <property type="entry name" value="Tryptophan synthase beta subunit-like PLP-dependent enzymes"/>
    <property type="match status" value="1"/>
</dbReference>
<dbReference type="UniPathway" id="UPA00136">
    <property type="reaction ID" value="UER00201"/>
</dbReference>
<evidence type="ECO:0000256" key="8">
    <source>
        <dbReference type="ARBA" id="ARBA00026192"/>
    </source>
</evidence>
<keyword evidence="15" id="KW-1185">Reference proteome</keyword>
<dbReference type="NCBIfam" id="TIGR01137">
    <property type="entry name" value="cysta_beta"/>
    <property type="match status" value="1"/>
</dbReference>
<dbReference type="InterPro" id="IPR005857">
    <property type="entry name" value="Cysta_beta_synth"/>
</dbReference>
<dbReference type="CDD" id="cd01561">
    <property type="entry name" value="CBS_like"/>
    <property type="match status" value="1"/>
</dbReference>
<dbReference type="InterPro" id="IPR001216">
    <property type="entry name" value="P-phosphate_BS"/>
</dbReference>
<evidence type="ECO:0000256" key="10">
    <source>
        <dbReference type="NCBIfam" id="TIGR01137"/>
    </source>
</evidence>
<dbReference type="STRING" id="1834516.BL253_25445"/>
<dbReference type="Gene3D" id="3.40.50.1100">
    <property type="match status" value="2"/>
</dbReference>
<name>A0A1V2I7D1_9ACTN</name>
<evidence type="ECO:0000256" key="11">
    <source>
        <dbReference type="PROSITE-ProRule" id="PRU00703"/>
    </source>
</evidence>